<dbReference type="SUPFAM" id="SSF69737">
    <property type="entry name" value="Urease metallochaperone UreE, C-terminal domain"/>
    <property type="match status" value="1"/>
</dbReference>
<dbReference type="RefSeq" id="WP_116682574.1">
    <property type="nucleotide sequence ID" value="NZ_QURL01000003.1"/>
</dbReference>
<evidence type="ECO:0000256" key="5">
    <source>
        <dbReference type="HAMAP-Rule" id="MF_00822"/>
    </source>
</evidence>
<dbReference type="GO" id="GO:0016151">
    <property type="term" value="F:nickel cation binding"/>
    <property type="evidence" value="ECO:0007669"/>
    <property type="project" value="UniProtKB-UniRule"/>
</dbReference>
<dbReference type="SUPFAM" id="SSF69287">
    <property type="entry name" value="Urease metallochaperone UreE, N-terminal domain"/>
    <property type="match status" value="1"/>
</dbReference>
<evidence type="ECO:0000256" key="2">
    <source>
        <dbReference type="ARBA" id="ARBA00022490"/>
    </source>
</evidence>
<organism evidence="8 9">
    <name type="scientific">Fulvimarina endophytica</name>
    <dbReference type="NCBI Taxonomy" id="2293836"/>
    <lineage>
        <taxon>Bacteria</taxon>
        <taxon>Pseudomonadati</taxon>
        <taxon>Pseudomonadota</taxon>
        <taxon>Alphaproteobacteria</taxon>
        <taxon>Hyphomicrobiales</taxon>
        <taxon>Aurantimonadaceae</taxon>
        <taxon>Fulvimarina</taxon>
    </lineage>
</organism>
<comment type="caution">
    <text evidence="8">The sequence shown here is derived from an EMBL/GenBank/DDBJ whole genome shotgun (WGS) entry which is preliminary data.</text>
</comment>
<dbReference type="Gene3D" id="3.30.70.790">
    <property type="entry name" value="UreE, C-terminal domain"/>
    <property type="match status" value="1"/>
</dbReference>
<dbReference type="InterPro" id="IPR012406">
    <property type="entry name" value="UreE"/>
</dbReference>
<evidence type="ECO:0000313" key="9">
    <source>
        <dbReference type="Proteomes" id="UP000264310"/>
    </source>
</evidence>
<feature type="region of interest" description="Disordered" evidence="6">
    <location>
        <begin position="144"/>
        <end position="164"/>
    </location>
</feature>
<comment type="subcellular location">
    <subcellularLocation>
        <location evidence="1 5">Cytoplasm</location>
    </subcellularLocation>
</comment>
<dbReference type="SMART" id="SM00988">
    <property type="entry name" value="UreE_N"/>
    <property type="match status" value="1"/>
</dbReference>
<dbReference type="Pfam" id="PF05194">
    <property type="entry name" value="UreE_C"/>
    <property type="match status" value="1"/>
</dbReference>
<evidence type="ECO:0000256" key="4">
    <source>
        <dbReference type="ARBA" id="ARBA00023186"/>
    </source>
</evidence>
<comment type="similarity">
    <text evidence="5">Belongs to the UreE family.</text>
</comment>
<dbReference type="GO" id="GO:0019627">
    <property type="term" value="P:urea metabolic process"/>
    <property type="evidence" value="ECO:0007669"/>
    <property type="project" value="InterPro"/>
</dbReference>
<comment type="function">
    <text evidence="5">Involved in urease metallocenter assembly. Binds nickel. Probably functions as a nickel donor during metallocenter assembly.</text>
</comment>
<dbReference type="Gene3D" id="2.60.260.20">
    <property type="entry name" value="Urease metallochaperone UreE, N-terminal domain"/>
    <property type="match status" value="1"/>
</dbReference>
<evidence type="ECO:0000259" key="7">
    <source>
        <dbReference type="SMART" id="SM00988"/>
    </source>
</evidence>
<dbReference type="Pfam" id="PF02814">
    <property type="entry name" value="UreE_N"/>
    <property type="match status" value="1"/>
</dbReference>
<dbReference type="OrthoDB" id="9802215at2"/>
<dbReference type="HAMAP" id="MF_00822">
    <property type="entry name" value="UreE"/>
    <property type="match status" value="1"/>
</dbReference>
<keyword evidence="4 5" id="KW-0143">Chaperone</keyword>
<evidence type="ECO:0000256" key="1">
    <source>
        <dbReference type="ARBA" id="ARBA00004496"/>
    </source>
</evidence>
<sequence>MITGLAVVPRGEWSEAADTITLGADVRDRRRMAMVSDGGIAFLLDLTGTRRLGVGDAIRLDDGRLVEVRARPEPLIEISGRDTDHLLSLAWAIGSHHVAAEFSGGHIRIREAEGLHEFLEGLGARIERVEAGFDPEADIRRAQLPPRADGLPAGFPDGSADAAP</sequence>
<dbReference type="Proteomes" id="UP000264310">
    <property type="component" value="Unassembled WGS sequence"/>
</dbReference>
<evidence type="ECO:0000256" key="6">
    <source>
        <dbReference type="SAM" id="MobiDB-lite"/>
    </source>
</evidence>
<gene>
    <name evidence="5" type="primary">ureE</name>
    <name evidence="8" type="ORF">DYI37_07300</name>
</gene>
<keyword evidence="3 5" id="KW-0533">Nickel</keyword>
<dbReference type="AlphaFoldDB" id="A0A371X4L9"/>
<protein>
    <recommendedName>
        <fullName evidence="5">Urease accessory protein UreE</fullName>
    </recommendedName>
</protein>
<evidence type="ECO:0000313" key="8">
    <source>
        <dbReference type="EMBL" id="RFC64157.1"/>
    </source>
</evidence>
<accession>A0A371X4L9</accession>
<keyword evidence="2 5" id="KW-0963">Cytoplasm</keyword>
<reference evidence="8 9" key="1">
    <citation type="submission" date="2018-08" db="EMBL/GenBank/DDBJ databases">
        <title>Fulvimarina sp. 85, whole genome shotgun sequence.</title>
        <authorList>
            <person name="Tuo L."/>
        </authorList>
    </citation>
    <scope>NUCLEOTIDE SEQUENCE [LARGE SCALE GENOMIC DNA]</scope>
    <source>
        <strain evidence="8 9">85</strain>
    </source>
</reference>
<name>A0A371X4L9_9HYPH</name>
<dbReference type="InterPro" id="IPR004029">
    <property type="entry name" value="UreE_N"/>
</dbReference>
<feature type="domain" description="UreE urease accessory N-terminal" evidence="7">
    <location>
        <begin position="1"/>
        <end position="66"/>
    </location>
</feature>
<evidence type="ECO:0000256" key="3">
    <source>
        <dbReference type="ARBA" id="ARBA00022596"/>
    </source>
</evidence>
<dbReference type="InterPro" id="IPR036118">
    <property type="entry name" value="UreE_N_sf"/>
</dbReference>
<dbReference type="EMBL" id="QURL01000003">
    <property type="protein sequence ID" value="RFC64157.1"/>
    <property type="molecule type" value="Genomic_DNA"/>
</dbReference>
<dbReference type="GO" id="GO:0005737">
    <property type="term" value="C:cytoplasm"/>
    <property type="evidence" value="ECO:0007669"/>
    <property type="project" value="UniProtKB-SubCell"/>
</dbReference>
<dbReference type="GO" id="GO:0065003">
    <property type="term" value="P:protein-containing complex assembly"/>
    <property type="evidence" value="ECO:0007669"/>
    <property type="project" value="InterPro"/>
</dbReference>
<dbReference type="InterPro" id="IPR007864">
    <property type="entry name" value="UreE_C_dom"/>
</dbReference>
<keyword evidence="9" id="KW-1185">Reference proteome</keyword>
<proteinExistence type="inferred from homology"/>
<dbReference type="GO" id="GO:0006457">
    <property type="term" value="P:protein folding"/>
    <property type="evidence" value="ECO:0007669"/>
    <property type="project" value="InterPro"/>
</dbReference>
<dbReference type="GO" id="GO:0051082">
    <property type="term" value="F:unfolded protein binding"/>
    <property type="evidence" value="ECO:0007669"/>
    <property type="project" value="UniProtKB-UniRule"/>
</dbReference>